<dbReference type="InterPro" id="IPR000281">
    <property type="entry name" value="HTH_RpiR"/>
</dbReference>
<dbReference type="Gene3D" id="1.10.10.10">
    <property type="entry name" value="Winged helix-like DNA-binding domain superfamily/Winged helix DNA-binding domain"/>
    <property type="match status" value="1"/>
</dbReference>
<evidence type="ECO:0000259" key="5">
    <source>
        <dbReference type="PROSITE" id="PS51464"/>
    </source>
</evidence>
<reference evidence="6 7" key="1">
    <citation type="submission" date="2019-08" db="EMBL/GenBank/DDBJ databases">
        <title>In-depth cultivation of the pig gut microbiome towards novel bacterial diversity and tailored functional studies.</title>
        <authorList>
            <person name="Wylensek D."/>
            <person name="Hitch T.C.A."/>
            <person name="Clavel T."/>
        </authorList>
    </citation>
    <scope>NUCLEOTIDE SEQUENCE [LARGE SCALE GENOMIC DNA]</scope>
    <source>
        <strain evidence="6 7">WCA-693-APC-5D-A</strain>
    </source>
</reference>
<proteinExistence type="predicted"/>
<organism evidence="6 7">
    <name type="scientific">Anaerovibrio slackiae</name>
    <dbReference type="NCBI Taxonomy" id="2652309"/>
    <lineage>
        <taxon>Bacteria</taxon>
        <taxon>Bacillati</taxon>
        <taxon>Bacillota</taxon>
        <taxon>Negativicutes</taxon>
        <taxon>Selenomonadales</taxon>
        <taxon>Selenomonadaceae</taxon>
        <taxon>Anaerovibrio</taxon>
    </lineage>
</organism>
<dbReference type="GO" id="GO:0003700">
    <property type="term" value="F:DNA-binding transcription factor activity"/>
    <property type="evidence" value="ECO:0007669"/>
    <property type="project" value="InterPro"/>
</dbReference>
<protein>
    <submittedName>
        <fullName evidence="6">MurR/RpiR family transcriptional regulator</fullName>
    </submittedName>
</protein>
<dbReference type="InterPro" id="IPR035472">
    <property type="entry name" value="RpiR-like_SIS"/>
</dbReference>
<dbReference type="GO" id="GO:0003677">
    <property type="term" value="F:DNA binding"/>
    <property type="evidence" value="ECO:0007669"/>
    <property type="project" value="UniProtKB-KW"/>
</dbReference>
<keyword evidence="7" id="KW-1185">Reference proteome</keyword>
<dbReference type="GO" id="GO:0097367">
    <property type="term" value="F:carbohydrate derivative binding"/>
    <property type="evidence" value="ECO:0007669"/>
    <property type="project" value="InterPro"/>
</dbReference>
<feature type="domain" description="HTH rpiR-type" evidence="4">
    <location>
        <begin position="6"/>
        <end position="81"/>
    </location>
</feature>
<feature type="domain" description="SIS" evidence="5">
    <location>
        <begin position="115"/>
        <end position="255"/>
    </location>
</feature>
<evidence type="ECO:0000256" key="3">
    <source>
        <dbReference type="ARBA" id="ARBA00023163"/>
    </source>
</evidence>
<dbReference type="InterPro" id="IPR009057">
    <property type="entry name" value="Homeodomain-like_sf"/>
</dbReference>
<dbReference type="Pfam" id="PF01418">
    <property type="entry name" value="HTH_6"/>
    <property type="match status" value="1"/>
</dbReference>
<dbReference type="CDD" id="cd05013">
    <property type="entry name" value="SIS_RpiR"/>
    <property type="match status" value="1"/>
</dbReference>
<evidence type="ECO:0000259" key="4">
    <source>
        <dbReference type="PROSITE" id="PS51071"/>
    </source>
</evidence>
<evidence type="ECO:0000313" key="6">
    <source>
        <dbReference type="EMBL" id="MSU09897.1"/>
    </source>
</evidence>
<evidence type="ECO:0000256" key="1">
    <source>
        <dbReference type="ARBA" id="ARBA00023015"/>
    </source>
</evidence>
<keyword evidence="3" id="KW-0804">Transcription</keyword>
<dbReference type="SUPFAM" id="SSF53697">
    <property type="entry name" value="SIS domain"/>
    <property type="match status" value="1"/>
</dbReference>
<accession>A0A6I2UGL4</accession>
<dbReference type="InterPro" id="IPR047640">
    <property type="entry name" value="RpiR-like"/>
</dbReference>
<dbReference type="InterPro" id="IPR001347">
    <property type="entry name" value="SIS_dom"/>
</dbReference>
<keyword evidence="2" id="KW-0238">DNA-binding</keyword>
<keyword evidence="1" id="KW-0805">Transcription regulation</keyword>
<sequence>MAARQRSIIPMIDVNYKQFSPAEKKVADFFIANDEDVDMSASAMAERLFVSEATLSRFAKKSGFSGYREFAFEYRNQKLKKRSAMTNVTKGVLSIYEDLLNKEYDLIDEKQIDRIVKYISQYERIVVCGKGSSGMAAEEMELRFMRIGINIDSIVYEDRMRMQTVFMNKKCFVIGLSISGTTEDVLYMLQAAHRNRARTMLVTAYNREGLSDFCDEVVLVPSYQRLDYGNAISPQFPLLVLQDIIYTKYMQSNHYIKEALHGNTLKALRRN</sequence>
<evidence type="ECO:0000256" key="2">
    <source>
        <dbReference type="ARBA" id="ARBA00023125"/>
    </source>
</evidence>
<dbReference type="PROSITE" id="PS51464">
    <property type="entry name" value="SIS"/>
    <property type="match status" value="1"/>
</dbReference>
<name>A0A6I2UGL4_9FIRM</name>
<dbReference type="Proteomes" id="UP000433181">
    <property type="component" value="Unassembled WGS sequence"/>
</dbReference>
<dbReference type="GeneID" id="96779850"/>
<dbReference type="InterPro" id="IPR036388">
    <property type="entry name" value="WH-like_DNA-bd_sf"/>
</dbReference>
<dbReference type="SUPFAM" id="SSF46689">
    <property type="entry name" value="Homeodomain-like"/>
    <property type="match status" value="1"/>
</dbReference>
<gene>
    <name evidence="6" type="ORF">FYJ84_13030</name>
</gene>
<evidence type="ECO:0000313" key="7">
    <source>
        <dbReference type="Proteomes" id="UP000433181"/>
    </source>
</evidence>
<dbReference type="PANTHER" id="PTHR30514:SF21">
    <property type="entry name" value="RPIR-FAMILY TRANSCRIPTIONAL REGULATOR"/>
    <property type="match status" value="1"/>
</dbReference>
<dbReference type="AlphaFoldDB" id="A0A6I2UGL4"/>
<comment type="caution">
    <text evidence="6">The sequence shown here is derived from an EMBL/GenBank/DDBJ whole genome shotgun (WGS) entry which is preliminary data.</text>
</comment>
<dbReference type="EMBL" id="VUNR01000039">
    <property type="protein sequence ID" value="MSU09897.1"/>
    <property type="molecule type" value="Genomic_DNA"/>
</dbReference>
<dbReference type="RefSeq" id="WP_154408058.1">
    <property type="nucleotide sequence ID" value="NZ_JAQXJM010000097.1"/>
</dbReference>
<dbReference type="GO" id="GO:1901135">
    <property type="term" value="P:carbohydrate derivative metabolic process"/>
    <property type="evidence" value="ECO:0007669"/>
    <property type="project" value="InterPro"/>
</dbReference>
<dbReference type="InterPro" id="IPR046348">
    <property type="entry name" value="SIS_dom_sf"/>
</dbReference>
<dbReference type="PANTHER" id="PTHR30514">
    <property type="entry name" value="GLUCOKINASE"/>
    <property type="match status" value="1"/>
</dbReference>
<dbReference type="Gene3D" id="3.40.50.10490">
    <property type="entry name" value="Glucose-6-phosphate isomerase like protein, domain 1"/>
    <property type="match status" value="1"/>
</dbReference>
<dbReference type="Pfam" id="PF01380">
    <property type="entry name" value="SIS"/>
    <property type="match status" value="1"/>
</dbReference>
<dbReference type="PROSITE" id="PS51071">
    <property type="entry name" value="HTH_RPIR"/>
    <property type="match status" value="1"/>
</dbReference>